<keyword evidence="2" id="KW-1185">Reference proteome</keyword>
<dbReference type="AlphaFoldDB" id="A0A089MG78"/>
<protein>
    <submittedName>
        <fullName evidence="1">Uncharacterized protein</fullName>
    </submittedName>
</protein>
<dbReference type="EMBL" id="CP009285">
    <property type="protein sequence ID" value="AIQ55614.1"/>
    <property type="molecule type" value="Genomic_DNA"/>
</dbReference>
<accession>A0A089MG78</accession>
<dbReference type="Proteomes" id="UP000029518">
    <property type="component" value="Chromosome"/>
</dbReference>
<dbReference type="RefSeq" id="WP_042132707.1">
    <property type="nucleotide sequence ID" value="NZ_CP009285.1"/>
</dbReference>
<dbReference type="HOGENOM" id="CLU_2106555_0_0_9"/>
<evidence type="ECO:0000313" key="1">
    <source>
        <dbReference type="EMBL" id="AIQ55614.1"/>
    </source>
</evidence>
<dbReference type="OrthoDB" id="2971377at2"/>
<proteinExistence type="predicted"/>
<dbReference type="KEGG" id="pbd:PBOR_00435"/>
<sequence length="113" mass="12682">MDRQLQVDQQSLVSAWQERLPALMEDGDSFSVQGDAADQNSLLIHFNAAGRQGYSLDFRCTYVDSREVAVNLLDAEQDGRVADERRDAVQLLAQQYTRQIHECAQALQGLTNP</sequence>
<reference evidence="1" key="1">
    <citation type="submission" date="2014-08" db="EMBL/GenBank/DDBJ databases">
        <title>Comparative genomics of the Paenibacillus odorifer group.</title>
        <authorList>
            <person name="den Bakker H.C."/>
            <person name="Tsai Y.-C.Y.-C."/>
            <person name="Martin N."/>
            <person name="Korlach J."/>
            <person name="Wiedmann M."/>
        </authorList>
    </citation>
    <scope>NUCLEOTIDE SEQUENCE [LARGE SCALE GENOMIC DNA]</scope>
    <source>
        <strain evidence="1">DSM 13188</strain>
    </source>
</reference>
<name>A0A089MG78_PAEBO</name>
<evidence type="ECO:0000313" key="2">
    <source>
        <dbReference type="Proteomes" id="UP000029518"/>
    </source>
</evidence>
<organism evidence="1 2">
    <name type="scientific">Paenibacillus borealis</name>
    <dbReference type="NCBI Taxonomy" id="160799"/>
    <lineage>
        <taxon>Bacteria</taxon>
        <taxon>Bacillati</taxon>
        <taxon>Bacillota</taxon>
        <taxon>Bacilli</taxon>
        <taxon>Bacillales</taxon>
        <taxon>Paenibacillaceae</taxon>
        <taxon>Paenibacillus</taxon>
    </lineage>
</organism>
<gene>
    <name evidence="1" type="ORF">PBOR_00435</name>
</gene>